<evidence type="ECO:0000256" key="1">
    <source>
        <dbReference type="SAM" id="Phobius"/>
    </source>
</evidence>
<name>A0A9Q1KS42_9CARY</name>
<dbReference type="EMBL" id="JAKOGI010000029">
    <property type="protein sequence ID" value="KAJ8448568.1"/>
    <property type="molecule type" value="Genomic_DNA"/>
</dbReference>
<evidence type="ECO:0000313" key="3">
    <source>
        <dbReference type="Proteomes" id="UP001153076"/>
    </source>
</evidence>
<keyword evidence="1" id="KW-0472">Membrane</keyword>
<keyword evidence="1" id="KW-0812">Transmembrane</keyword>
<reference evidence="2" key="1">
    <citation type="submission" date="2022-04" db="EMBL/GenBank/DDBJ databases">
        <title>Carnegiea gigantea Genome sequencing and assembly v2.</title>
        <authorList>
            <person name="Copetti D."/>
            <person name="Sanderson M.J."/>
            <person name="Burquez A."/>
            <person name="Wojciechowski M.F."/>
        </authorList>
    </citation>
    <scope>NUCLEOTIDE SEQUENCE</scope>
    <source>
        <strain evidence="2">SGP5-SGP5p</strain>
        <tissue evidence="2">Aerial part</tissue>
    </source>
</reference>
<sequence length="161" mass="17826">MEWNLGWLKHFVYTLEMCLLIYDSWVVLSWILHIWLAKNLTESIHLSLVLYTLGGSAKGGIGLVLNDVTEPVSAGSAAKKPDPFAARRSEPPSVKGSVLSEVEWSVKDVDSDSFDAVQRVMLSALSISVMGSSISPNDQCRTRKNLNITHEFLSEYPTSDL</sequence>
<organism evidence="2 3">
    <name type="scientific">Carnegiea gigantea</name>
    <dbReference type="NCBI Taxonomy" id="171969"/>
    <lineage>
        <taxon>Eukaryota</taxon>
        <taxon>Viridiplantae</taxon>
        <taxon>Streptophyta</taxon>
        <taxon>Embryophyta</taxon>
        <taxon>Tracheophyta</taxon>
        <taxon>Spermatophyta</taxon>
        <taxon>Magnoliopsida</taxon>
        <taxon>eudicotyledons</taxon>
        <taxon>Gunneridae</taxon>
        <taxon>Pentapetalae</taxon>
        <taxon>Caryophyllales</taxon>
        <taxon>Cactineae</taxon>
        <taxon>Cactaceae</taxon>
        <taxon>Cactoideae</taxon>
        <taxon>Echinocereeae</taxon>
        <taxon>Carnegiea</taxon>
    </lineage>
</organism>
<dbReference type="AlphaFoldDB" id="A0A9Q1KS42"/>
<proteinExistence type="predicted"/>
<feature type="transmembrane region" description="Helical" evidence="1">
    <location>
        <begin position="12"/>
        <end position="36"/>
    </location>
</feature>
<keyword evidence="3" id="KW-1185">Reference proteome</keyword>
<protein>
    <submittedName>
        <fullName evidence="2">Uncharacterized protein</fullName>
    </submittedName>
</protein>
<evidence type="ECO:0000313" key="2">
    <source>
        <dbReference type="EMBL" id="KAJ8448568.1"/>
    </source>
</evidence>
<gene>
    <name evidence="2" type="ORF">Cgig2_012212</name>
</gene>
<comment type="caution">
    <text evidence="2">The sequence shown here is derived from an EMBL/GenBank/DDBJ whole genome shotgun (WGS) entry which is preliminary data.</text>
</comment>
<dbReference type="Proteomes" id="UP001153076">
    <property type="component" value="Unassembled WGS sequence"/>
</dbReference>
<dbReference type="OrthoDB" id="1915244at2759"/>
<accession>A0A9Q1KS42</accession>
<keyword evidence="1" id="KW-1133">Transmembrane helix</keyword>